<keyword evidence="3" id="KW-1185">Reference proteome</keyword>
<organism evidence="2 3">
    <name type="scientific">Folsomia candida</name>
    <name type="common">Springtail</name>
    <dbReference type="NCBI Taxonomy" id="158441"/>
    <lineage>
        <taxon>Eukaryota</taxon>
        <taxon>Metazoa</taxon>
        <taxon>Ecdysozoa</taxon>
        <taxon>Arthropoda</taxon>
        <taxon>Hexapoda</taxon>
        <taxon>Collembola</taxon>
        <taxon>Entomobryomorpha</taxon>
        <taxon>Isotomoidea</taxon>
        <taxon>Isotomidae</taxon>
        <taxon>Proisotominae</taxon>
        <taxon>Folsomia</taxon>
    </lineage>
</organism>
<evidence type="ECO:0000313" key="2">
    <source>
        <dbReference type="EMBL" id="OXA49131.1"/>
    </source>
</evidence>
<proteinExistence type="predicted"/>
<reference evidence="2 3" key="1">
    <citation type="submission" date="2015-12" db="EMBL/GenBank/DDBJ databases">
        <title>The genome of Folsomia candida.</title>
        <authorList>
            <person name="Faddeeva A."/>
            <person name="Derks M.F."/>
            <person name="Anvar Y."/>
            <person name="Smit S."/>
            <person name="Van Straalen N."/>
            <person name="Roelofs D."/>
        </authorList>
    </citation>
    <scope>NUCLEOTIDE SEQUENCE [LARGE SCALE GENOMIC DNA]</scope>
    <source>
        <strain evidence="2 3">VU population</strain>
        <tissue evidence="2">Whole body</tissue>
    </source>
</reference>
<dbReference type="Proteomes" id="UP000198287">
    <property type="component" value="Unassembled WGS sequence"/>
</dbReference>
<gene>
    <name evidence="2" type="ORF">Fcan01_15811</name>
</gene>
<feature type="transmembrane region" description="Helical" evidence="1">
    <location>
        <begin position="85"/>
        <end position="104"/>
    </location>
</feature>
<feature type="transmembrane region" description="Helical" evidence="1">
    <location>
        <begin position="12"/>
        <end position="35"/>
    </location>
</feature>
<evidence type="ECO:0000256" key="1">
    <source>
        <dbReference type="SAM" id="Phobius"/>
    </source>
</evidence>
<protein>
    <submittedName>
        <fullName evidence="2">Uncharacterized protein</fullName>
    </submittedName>
</protein>
<dbReference type="AlphaFoldDB" id="A0A226DWQ8"/>
<comment type="caution">
    <text evidence="2">The sequence shown here is derived from an EMBL/GenBank/DDBJ whole genome shotgun (WGS) entry which is preliminary data.</text>
</comment>
<keyword evidence="1" id="KW-0472">Membrane</keyword>
<keyword evidence="1" id="KW-0812">Transmembrane</keyword>
<name>A0A226DWQ8_FOLCA</name>
<keyword evidence="1" id="KW-1133">Transmembrane helix</keyword>
<sequence>MPGVVPISTYLIFPYVAGVLGVIVTQIVDIAAKTYQSFDTGLNLMKGKCSARTSIMYRRLIASPVMGCHVYLGGRLYPVKKNFKIEYRATVLYYTVSLMLAIPVDSFRS</sequence>
<evidence type="ECO:0000313" key="3">
    <source>
        <dbReference type="Proteomes" id="UP000198287"/>
    </source>
</evidence>
<dbReference type="EMBL" id="LNIX01000010">
    <property type="protein sequence ID" value="OXA49131.1"/>
    <property type="molecule type" value="Genomic_DNA"/>
</dbReference>
<accession>A0A226DWQ8</accession>